<proteinExistence type="predicted"/>
<evidence type="ECO:0000256" key="1">
    <source>
        <dbReference type="SAM" id="MobiDB-lite"/>
    </source>
</evidence>
<sequence>MPTPPIPPIRPRRWLVLCAVGLSACAPALNWREVRPAGAEGLLATFPCKPQEAQRQVPLPGLPDVVTVHLLSCEADGSRWALSHLSVPDASLVPVALRALAAATRGNLEAASREAARQAQAASAQAGSEPLAQPAVRASELPPAAVPRMTPQSDSRTWRFEARRPGEGGGASVPLTVTASHFSHGLTVFQASVWQPGEAASAHSGREGVTTFLRGFHFPG</sequence>
<comment type="caution">
    <text evidence="2">The sequence shown here is derived from an EMBL/GenBank/DDBJ whole genome shotgun (WGS) entry which is preliminary data.</text>
</comment>
<dbReference type="RefSeq" id="WP_133606155.1">
    <property type="nucleotide sequence ID" value="NZ_SNXW01000001.1"/>
</dbReference>
<keyword evidence="3" id="KW-1185">Reference proteome</keyword>
<dbReference type="EMBL" id="SNXW01000001">
    <property type="protein sequence ID" value="TDP88509.1"/>
    <property type="molecule type" value="Genomic_DNA"/>
</dbReference>
<feature type="region of interest" description="Disordered" evidence="1">
    <location>
        <begin position="119"/>
        <end position="172"/>
    </location>
</feature>
<name>A0A4R6RP31_9BURK</name>
<accession>A0A4R6RP31</accession>
<feature type="compositionally biased region" description="Basic and acidic residues" evidence="1">
    <location>
        <begin position="156"/>
        <end position="166"/>
    </location>
</feature>
<dbReference type="OrthoDB" id="9154310at2"/>
<evidence type="ECO:0000313" key="2">
    <source>
        <dbReference type="EMBL" id="TDP88509.1"/>
    </source>
</evidence>
<evidence type="ECO:0000313" key="3">
    <source>
        <dbReference type="Proteomes" id="UP000294593"/>
    </source>
</evidence>
<dbReference type="Proteomes" id="UP000294593">
    <property type="component" value="Unassembled WGS sequence"/>
</dbReference>
<protein>
    <submittedName>
        <fullName evidence="2">Uncharacterized protein</fullName>
    </submittedName>
</protein>
<gene>
    <name evidence="2" type="ORF">EV672_101661</name>
</gene>
<organism evidence="2 3">
    <name type="scientific">Aquabacterium commune</name>
    <dbReference type="NCBI Taxonomy" id="70586"/>
    <lineage>
        <taxon>Bacteria</taxon>
        <taxon>Pseudomonadati</taxon>
        <taxon>Pseudomonadota</taxon>
        <taxon>Betaproteobacteria</taxon>
        <taxon>Burkholderiales</taxon>
        <taxon>Aquabacterium</taxon>
    </lineage>
</organism>
<reference evidence="2 3" key="1">
    <citation type="submission" date="2019-03" db="EMBL/GenBank/DDBJ databases">
        <title>Genomic Encyclopedia of Type Strains, Phase IV (KMG-IV): sequencing the most valuable type-strain genomes for metagenomic binning, comparative biology and taxonomic classification.</title>
        <authorList>
            <person name="Goeker M."/>
        </authorList>
    </citation>
    <scope>NUCLEOTIDE SEQUENCE [LARGE SCALE GENOMIC DNA]</scope>
    <source>
        <strain evidence="2 3">DSM 11901</strain>
    </source>
</reference>
<dbReference type="AlphaFoldDB" id="A0A4R6RP31"/>